<dbReference type="EMBL" id="SIDB01000005">
    <property type="protein sequence ID" value="KAI3432481.1"/>
    <property type="molecule type" value="Genomic_DNA"/>
</dbReference>
<keyword evidence="2" id="KW-1185">Reference proteome</keyword>
<reference evidence="1" key="1">
    <citation type="journal article" date="2019" name="Plant J.">
        <title>Chlorella vulgaris genome assembly and annotation reveals the molecular basis for metabolic acclimation to high light conditions.</title>
        <authorList>
            <person name="Cecchin M."/>
            <person name="Marcolungo L."/>
            <person name="Rossato M."/>
            <person name="Girolomoni L."/>
            <person name="Cosentino E."/>
            <person name="Cuine S."/>
            <person name="Li-Beisson Y."/>
            <person name="Delledonne M."/>
            <person name="Ballottari M."/>
        </authorList>
    </citation>
    <scope>NUCLEOTIDE SEQUENCE</scope>
    <source>
        <strain evidence="1">211/11P</strain>
    </source>
</reference>
<accession>A0A9D4TRI7</accession>
<evidence type="ECO:0000313" key="2">
    <source>
        <dbReference type="Proteomes" id="UP001055712"/>
    </source>
</evidence>
<gene>
    <name evidence="1" type="ORF">D9Q98_004030</name>
</gene>
<sequence length="222" mass="24442">MDSERSLPDTLFSGPHNRCPVPIRSEGLECCGQSKPRARAKSCEHLGEQTDAKRRENQAMCPTRVRLEHYSVPNKPQSTIMEKRIQEKYASSSQLDAAGSCQASARQALSFMKELGLPAVMARVIVEGDLKFSTPVQHPASGKLINAPDPTTHTCSSKWKFDGEPGCFWRHEADFAPDKISGALHFVAAVVIEGQLLIVDWGTAQFAEIPTDARLFLVDFSS</sequence>
<protein>
    <submittedName>
        <fullName evidence="1">Uncharacterized protein</fullName>
    </submittedName>
</protein>
<comment type="caution">
    <text evidence="1">The sequence shown here is derived from an EMBL/GenBank/DDBJ whole genome shotgun (WGS) entry which is preliminary data.</text>
</comment>
<evidence type="ECO:0000313" key="1">
    <source>
        <dbReference type="EMBL" id="KAI3432481.1"/>
    </source>
</evidence>
<proteinExistence type="predicted"/>
<dbReference type="Proteomes" id="UP001055712">
    <property type="component" value="Unassembled WGS sequence"/>
</dbReference>
<organism evidence="1 2">
    <name type="scientific">Chlorella vulgaris</name>
    <name type="common">Green alga</name>
    <dbReference type="NCBI Taxonomy" id="3077"/>
    <lineage>
        <taxon>Eukaryota</taxon>
        <taxon>Viridiplantae</taxon>
        <taxon>Chlorophyta</taxon>
        <taxon>core chlorophytes</taxon>
        <taxon>Trebouxiophyceae</taxon>
        <taxon>Chlorellales</taxon>
        <taxon>Chlorellaceae</taxon>
        <taxon>Chlorella clade</taxon>
        <taxon>Chlorella</taxon>
    </lineage>
</organism>
<reference evidence="1" key="2">
    <citation type="submission" date="2020-11" db="EMBL/GenBank/DDBJ databases">
        <authorList>
            <person name="Cecchin M."/>
            <person name="Marcolungo L."/>
            <person name="Rossato M."/>
            <person name="Girolomoni L."/>
            <person name="Cosentino E."/>
            <person name="Cuine S."/>
            <person name="Li-Beisson Y."/>
            <person name="Delledonne M."/>
            <person name="Ballottari M."/>
        </authorList>
    </citation>
    <scope>NUCLEOTIDE SEQUENCE</scope>
    <source>
        <strain evidence="1">211/11P</strain>
        <tissue evidence="1">Whole cell</tissue>
    </source>
</reference>
<name>A0A9D4TRI7_CHLVU</name>
<dbReference type="AlphaFoldDB" id="A0A9D4TRI7"/>